<evidence type="ECO:0000313" key="4">
    <source>
        <dbReference type="EMBL" id="SVD58488.1"/>
    </source>
</evidence>
<evidence type="ECO:0000256" key="1">
    <source>
        <dbReference type="ARBA" id="ARBA00022679"/>
    </source>
</evidence>
<feature type="domain" description="MobA-like NTP transferase" evidence="3">
    <location>
        <begin position="1"/>
        <end position="104"/>
    </location>
</feature>
<dbReference type="InterPro" id="IPR025877">
    <property type="entry name" value="MobA-like_NTP_Trfase"/>
</dbReference>
<evidence type="ECO:0000256" key="2">
    <source>
        <dbReference type="ARBA" id="ARBA00022695"/>
    </source>
</evidence>
<dbReference type="PANTHER" id="PTHR43584">
    <property type="entry name" value="NUCLEOTIDYL TRANSFERASE"/>
    <property type="match status" value="1"/>
</dbReference>
<dbReference type="EMBL" id="UINC01160060">
    <property type="protein sequence ID" value="SVD58488.1"/>
    <property type="molecule type" value="Genomic_DNA"/>
</dbReference>
<sequence length="240" mass="27297">GSSSRLKKFTESLPKGLLEINGQTIIQRQIEYLRNNGINDIVIVTGPNADCFDFKDITYVNDYNYEQHDVLGSLMAAKNHMNDGFIMLYSDIIFDDSILKSILNFQGKIGIAVDMDWKKKYKKRTEHPITDADNVLIKSGNITHTKQFISKTNSGKIGEFMPLMILSSSGANIFVKTFEKLEKTHKGKFHEMPSLKKAVLTDMFQELIDSQIIVSPIIISGKWYEIDTPQDLEIVKKKIN</sequence>
<organism evidence="4">
    <name type="scientific">marine metagenome</name>
    <dbReference type="NCBI Taxonomy" id="408172"/>
    <lineage>
        <taxon>unclassified sequences</taxon>
        <taxon>metagenomes</taxon>
        <taxon>ecological metagenomes</taxon>
    </lineage>
</organism>
<dbReference type="PANTHER" id="PTHR43584:SF8">
    <property type="entry name" value="N-ACETYLMURAMATE ALPHA-1-PHOSPHATE URIDYLYLTRANSFERASE"/>
    <property type="match status" value="1"/>
</dbReference>
<dbReference type="GO" id="GO:0016779">
    <property type="term" value="F:nucleotidyltransferase activity"/>
    <property type="evidence" value="ECO:0007669"/>
    <property type="project" value="UniProtKB-KW"/>
</dbReference>
<dbReference type="SUPFAM" id="SSF53448">
    <property type="entry name" value="Nucleotide-diphospho-sugar transferases"/>
    <property type="match status" value="1"/>
</dbReference>
<dbReference type="AlphaFoldDB" id="A0A382WK50"/>
<keyword evidence="1" id="KW-0808">Transferase</keyword>
<feature type="non-terminal residue" evidence="4">
    <location>
        <position position="1"/>
    </location>
</feature>
<dbReference type="Pfam" id="PF12804">
    <property type="entry name" value="NTP_transf_3"/>
    <property type="match status" value="1"/>
</dbReference>
<proteinExistence type="predicted"/>
<dbReference type="InterPro" id="IPR050065">
    <property type="entry name" value="GlmU-like"/>
</dbReference>
<dbReference type="Gene3D" id="3.90.550.10">
    <property type="entry name" value="Spore Coat Polysaccharide Biosynthesis Protein SpsA, Chain A"/>
    <property type="match status" value="1"/>
</dbReference>
<accession>A0A382WK50</accession>
<evidence type="ECO:0000259" key="3">
    <source>
        <dbReference type="Pfam" id="PF12804"/>
    </source>
</evidence>
<name>A0A382WK50_9ZZZZ</name>
<gene>
    <name evidence="4" type="ORF">METZ01_LOCUS411342</name>
</gene>
<reference evidence="4" key="1">
    <citation type="submission" date="2018-05" db="EMBL/GenBank/DDBJ databases">
        <authorList>
            <person name="Lanie J.A."/>
            <person name="Ng W.-L."/>
            <person name="Kazmierczak K.M."/>
            <person name="Andrzejewski T.M."/>
            <person name="Davidsen T.M."/>
            <person name="Wayne K.J."/>
            <person name="Tettelin H."/>
            <person name="Glass J.I."/>
            <person name="Rusch D."/>
            <person name="Podicherti R."/>
            <person name="Tsui H.-C.T."/>
            <person name="Winkler M.E."/>
        </authorList>
    </citation>
    <scope>NUCLEOTIDE SEQUENCE</scope>
</reference>
<protein>
    <recommendedName>
        <fullName evidence="3">MobA-like NTP transferase domain-containing protein</fullName>
    </recommendedName>
</protein>
<keyword evidence="2" id="KW-0548">Nucleotidyltransferase</keyword>
<dbReference type="InterPro" id="IPR029044">
    <property type="entry name" value="Nucleotide-diphossugar_trans"/>
</dbReference>